<dbReference type="Proteomes" id="UP001215280">
    <property type="component" value="Unassembled WGS sequence"/>
</dbReference>
<evidence type="ECO:0000313" key="1">
    <source>
        <dbReference type="EMBL" id="KAJ7743701.1"/>
    </source>
</evidence>
<accession>A0AAD7II91</accession>
<comment type="caution">
    <text evidence="1">The sequence shown here is derived from an EMBL/GenBank/DDBJ whole genome shotgun (WGS) entry which is preliminary data.</text>
</comment>
<keyword evidence="2" id="KW-1185">Reference proteome</keyword>
<reference evidence="1" key="1">
    <citation type="submission" date="2023-03" db="EMBL/GenBank/DDBJ databases">
        <title>Massive genome expansion in bonnet fungi (Mycena s.s.) driven by repeated elements and novel gene families across ecological guilds.</title>
        <authorList>
            <consortium name="Lawrence Berkeley National Laboratory"/>
            <person name="Harder C.B."/>
            <person name="Miyauchi S."/>
            <person name="Viragh M."/>
            <person name="Kuo A."/>
            <person name="Thoen E."/>
            <person name="Andreopoulos B."/>
            <person name="Lu D."/>
            <person name="Skrede I."/>
            <person name="Drula E."/>
            <person name="Henrissat B."/>
            <person name="Morin E."/>
            <person name="Kohler A."/>
            <person name="Barry K."/>
            <person name="LaButti K."/>
            <person name="Morin E."/>
            <person name="Salamov A."/>
            <person name="Lipzen A."/>
            <person name="Mereny Z."/>
            <person name="Hegedus B."/>
            <person name="Baldrian P."/>
            <person name="Stursova M."/>
            <person name="Weitz H."/>
            <person name="Taylor A."/>
            <person name="Grigoriev I.V."/>
            <person name="Nagy L.G."/>
            <person name="Martin F."/>
            <person name="Kauserud H."/>
        </authorList>
    </citation>
    <scope>NUCLEOTIDE SEQUENCE</scope>
    <source>
        <strain evidence="1">CBHHK188m</strain>
    </source>
</reference>
<evidence type="ECO:0000313" key="2">
    <source>
        <dbReference type="Proteomes" id="UP001215280"/>
    </source>
</evidence>
<organism evidence="1 2">
    <name type="scientific">Mycena maculata</name>
    <dbReference type="NCBI Taxonomy" id="230809"/>
    <lineage>
        <taxon>Eukaryota</taxon>
        <taxon>Fungi</taxon>
        <taxon>Dikarya</taxon>
        <taxon>Basidiomycota</taxon>
        <taxon>Agaricomycotina</taxon>
        <taxon>Agaricomycetes</taxon>
        <taxon>Agaricomycetidae</taxon>
        <taxon>Agaricales</taxon>
        <taxon>Marasmiineae</taxon>
        <taxon>Mycenaceae</taxon>
        <taxon>Mycena</taxon>
    </lineage>
</organism>
<sequence>MYRRSTVNTNYVNDQLRARHVGTSVSEPELAPELRKQARYCASQEWAGHGRGPSHYSPMVNAHCRLQWINLETVLKGLKQDATVLWCLLLADLREICYITT</sequence>
<gene>
    <name evidence="1" type="ORF">DFH07DRAFT_777317</name>
</gene>
<dbReference type="EMBL" id="JARJLG010000111">
    <property type="protein sequence ID" value="KAJ7743701.1"/>
    <property type="molecule type" value="Genomic_DNA"/>
</dbReference>
<proteinExistence type="predicted"/>
<protein>
    <submittedName>
        <fullName evidence="1">Uncharacterized protein</fullName>
    </submittedName>
</protein>
<name>A0AAD7II91_9AGAR</name>
<dbReference type="AlphaFoldDB" id="A0AAD7II91"/>